<feature type="transmembrane region" description="Helical" evidence="5">
    <location>
        <begin position="62"/>
        <end position="82"/>
    </location>
</feature>
<name>A0ABU2ZGK7_9SPHN</name>
<dbReference type="Proteomes" id="UP001259803">
    <property type="component" value="Unassembled WGS sequence"/>
</dbReference>
<feature type="transmembrane region" description="Helical" evidence="5">
    <location>
        <begin position="103"/>
        <end position="125"/>
    </location>
</feature>
<feature type="transmembrane region" description="Helical" evidence="5">
    <location>
        <begin position="31"/>
        <end position="50"/>
    </location>
</feature>
<dbReference type="PANTHER" id="PTHR36926:SF1">
    <property type="entry name" value="COLICIN V PRODUCTION PROTEIN"/>
    <property type="match status" value="1"/>
</dbReference>
<dbReference type="PANTHER" id="PTHR36926">
    <property type="entry name" value="COLICIN V PRODUCTION PROTEIN"/>
    <property type="match status" value="1"/>
</dbReference>
<gene>
    <name evidence="6" type="ORF">RM533_04995</name>
</gene>
<protein>
    <submittedName>
        <fullName evidence="6">CvpA family protein</fullName>
    </submittedName>
</protein>
<evidence type="ECO:0000256" key="4">
    <source>
        <dbReference type="ARBA" id="ARBA00023136"/>
    </source>
</evidence>
<accession>A0ABU2ZGK7</accession>
<sequence length="177" mass="18812">MTGFDLAVLIVVGFSAIGGIMRGFVHEVLTLCAWVAVVLAIYYLHTPLTAALLEQMDSQTSAAVLAFALLTIIPYGVTTLFARWAGSRSRASVLGPVDRLLGLGFGIIKGLIIVTLGFSLIVLVYDTIWGVEGRPDWMTQARSYAFVNAGGKALVDAIGNGRAVLLDAPAQDRSTEL</sequence>
<comment type="subcellular location">
    <subcellularLocation>
        <location evidence="1">Membrane</location>
        <topology evidence="1">Multi-pass membrane protein</topology>
    </subcellularLocation>
</comment>
<dbReference type="Pfam" id="PF02674">
    <property type="entry name" value="Colicin_V"/>
    <property type="match status" value="1"/>
</dbReference>
<reference evidence="6 7" key="1">
    <citation type="submission" date="2023-09" db="EMBL/GenBank/DDBJ databases">
        <authorList>
            <person name="Rey-Velasco X."/>
        </authorList>
    </citation>
    <scope>NUCLEOTIDE SEQUENCE [LARGE SCALE GENOMIC DNA]</scope>
    <source>
        <strain evidence="6 7">F390</strain>
    </source>
</reference>
<dbReference type="InterPro" id="IPR003825">
    <property type="entry name" value="Colicin-V_CvpA"/>
</dbReference>
<evidence type="ECO:0000256" key="5">
    <source>
        <dbReference type="SAM" id="Phobius"/>
    </source>
</evidence>
<feature type="transmembrane region" description="Helical" evidence="5">
    <location>
        <begin position="6"/>
        <end position="24"/>
    </location>
</feature>
<keyword evidence="3 5" id="KW-1133">Transmembrane helix</keyword>
<organism evidence="6 7">
    <name type="scientific">Croceicoccus esteveae</name>
    <dbReference type="NCBI Taxonomy" id="3075597"/>
    <lineage>
        <taxon>Bacteria</taxon>
        <taxon>Pseudomonadati</taxon>
        <taxon>Pseudomonadota</taxon>
        <taxon>Alphaproteobacteria</taxon>
        <taxon>Sphingomonadales</taxon>
        <taxon>Erythrobacteraceae</taxon>
        <taxon>Croceicoccus</taxon>
    </lineage>
</organism>
<evidence type="ECO:0000256" key="3">
    <source>
        <dbReference type="ARBA" id="ARBA00022989"/>
    </source>
</evidence>
<dbReference type="EMBL" id="JAVRHS010000002">
    <property type="protein sequence ID" value="MDT0575535.1"/>
    <property type="molecule type" value="Genomic_DNA"/>
</dbReference>
<proteinExistence type="predicted"/>
<evidence type="ECO:0000256" key="1">
    <source>
        <dbReference type="ARBA" id="ARBA00004141"/>
    </source>
</evidence>
<evidence type="ECO:0000313" key="7">
    <source>
        <dbReference type="Proteomes" id="UP001259803"/>
    </source>
</evidence>
<evidence type="ECO:0000313" key="6">
    <source>
        <dbReference type="EMBL" id="MDT0575535.1"/>
    </source>
</evidence>
<keyword evidence="2 5" id="KW-0812">Transmembrane</keyword>
<evidence type="ECO:0000256" key="2">
    <source>
        <dbReference type="ARBA" id="ARBA00022692"/>
    </source>
</evidence>
<keyword evidence="7" id="KW-1185">Reference proteome</keyword>
<keyword evidence="4 5" id="KW-0472">Membrane</keyword>
<dbReference type="RefSeq" id="WP_311340089.1">
    <property type="nucleotide sequence ID" value="NZ_JAVRHS010000002.1"/>
</dbReference>
<dbReference type="InterPro" id="IPR052719">
    <property type="entry name" value="CvpA-like"/>
</dbReference>
<comment type="caution">
    <text evidence="6">The sequence shown here is derived from an EMBL/GenBank/DDBJ whole genome shotgun (WGS) entry which is preliminary data.</text>
</comment>